<reference evidence="5 6" key="1">
    <citation type="submission" date="2014-10" db="EMBL/GenBank/DDBJ databases">
        <title>Genome sequence of Clostridium aceticum DSM 1496.</title>
        <authorList>
            <person name="Poehlein A."/>
            <person name="Schiel-Bengelsdorf B."/>
            <person name="Gottschalk G."/>
            <person name="Duerre P."/>
            <person name="Daniel R."/>
        </authorList>
    </citation>
    <scope>NUCLEOTIDE SEQUENCE [LARGE SCALE GENOMIC DNA]</scope>
    <source>
        <strain evidence="5 6">DSM 1496</strain>
    </source>
</reference>
<dbReference type="GO" id="GO:0008691">
    <property type="term" value="F:3-hydroxybutyryl-CoA dehydrogenase activity"/>
    <property type="evidence" value="ECO:0007669"/>
    <property type="project" value="TreeGrafter"/>
</dbReference>
<dbReference type="PANTHER" id="PTHR48075">
    <property type="entry name" value="3-HYDROXYACYL-COA DEHYDROGENASE FAMILY PROTEIN"/>
    <property type="match status" value="1"/>
</dbReference>
<accession>A0A0D8IHL4</accession>
<dbReference type="SUPFAM" id="SSF48179">
    <property type="entry name" value="6-phosphogluconate dehydrogenase C-terminal domain-like"/>
    <property type="match status" value="1"/>
</dbReference>
<keyword evidence="3 5" id="KW-0560">Oxidoreductase</keyword>
<dbReference type="EMBL" id="CP009687">
    <property type="protein sequence ID" value="AKL93944.1"/>
    <property type="molecule type" value="Genomic_DNA"/>
</dbReference>
<dbReference type="InterPro" id="IPR008927">
    <property type="entry name" value="6-PGluconate_DH-like_C_sf"/>
</dbReference>
<dbReference type="PANTHER" id="PTHR48075:SF5">
    <property type="entry name" value="3-HYDROXYBUTYRYL-COA DEHYDROGENASE"/>
    <property type="match status" value="1"/>
</dbReference>
<dbReference type="InterPro" id="IPR013328">
    <property type="entry name" value="6PGD_dom2"/>
</dbReference>
<evidence type="ECO:0000256" key="3">
    <source>
        <dbReference type="ARBA" id="ARBA00023002"/>
    </source>
</evidence>
<evidence type="ECO:0000256" key="4">
    <source>
        <dbReference type="ARBA" id="ARBA00067747"/>
    </source>
</evidence>
<dbReference type="Pfam" id="PF00725">
    <property type="entry name" value="3HCDH"/>
    <property type="match status" value="1"/>
</dbReference>
<dbReference type="InterPro" id="IPR022694">
    <property type="entry name" value="3-OHacyl-CoA_DH"/>
</dbReference>
<dbReference type="Proteomes" id="UP000035704">
    <property type="component" value="Chromosome"/>
</dbReference>
<dbReference type="GO" id="GO:0070403">
    <property type="term" value="F:NAD+ binding"/>
    <property type="evidence" value="ECO:0007669"/>
    <property type="project" value="InterPro"/>
</dbReference>
<dbReference type="GO" id="GO:0006635">
    <property type="term" value="P:fatty acid beta-oxidation"/>
    <property type="evidence" value="ECO:0007669"/>
    <property type="project" value="TreeGrafter"/>
</dbReference>
<organism evidence="5 6">
    <name type="scientific">Clostridium aceticum</name>
    <dbReference type="NCBI Taxonomy" id="84022"/>
    <lineage>
        <taxon>Bacteria</taxon>
        <taxon>Bacillati</taxon>
        <taxon>Bacillota</taxon>
        <taxon>Clostridia</taxon>
        <taxon>Eubacteriales</taxon>
        <taxon>Clostridiaceae</taxon>
        <taxon>Clostridium</taxon>
    </lineage>
</organism>
<sequence length="312" mass="34726">MEKKVFKNITIFGTGMMGSGIALIFAVKGCFKVTIFSRRGMASGVLETIESSLNTLVEKGIHTKEEVKTALSNVTVVDNMEIAAKDADFIIECIPEDMELKQNLFKDLDQLCRPDTIFATNTSVMSITEIAEKTKNKARVIGTHFWNPPYLIPLVEVIKAEETSEEVVEQTMDLMNIIGKHPIKVNKDVPGFVANRLQHALWREAISIVERGIADAKTVDEALKFGPGLRLPILAPMENADMVGLDLTLSIHSYILKYLEDSHEPSPLLKEKVAKGELGFKTGKGFQEWTPEEATASKKQLAEYLVKVLYNK</sequence>
<evidence type="ECO:0000313" key="6">
    <source>
        <dbReference type="Proteomes" id="UP000035704"/>
    </source>
</evidence>
<dbReference type="RefSeq" id="WP_242846868.1">
    <property type="nucleotide sequence ID" value="NZ_CP009687.1"/>
</dbReference>
<evidence type="ECO:0000256" key="2">
    <source>
        <dbReference type="ARBA" id="ARBA00009463"/>
    </source>
</evidence>
<protein>
    <recommendedName>
        <fullName evidence="4">3-hydroxybutyryl-CoA dehydrogenase</fullName>
    </recommendedName>
</protein>
<gene>
    <name evidence="5" type="primary">hbd</name>
    <name evidence="5" type="ORF">CACET_c04280</name>
</gene>
<dbReference type="AlphaFoldDB" id="A0A0D8IHL4"/>
<dbReference type="SUPFAM" id="SSF51735">
    <property type="entry name" value="NAD(P)-binding Rossmann-fold domains"/>
    <property type="match status" value="1"/>
</dbReference>
<proteinExistence type="inferred from homology"/>
<dbReference type="InterPro" id="IPR006176">
    <property type="entry name" value="3-OHacyl-CoA_DH_NAD-bd"/>
</dbReference>
<comment type="pathway">
    <text evidence="1">Lipid metabolism; butanoate metabolism.</text>
</comment>
<evidence type="ECO:0000256" key="1">
    <source>
        <dbReference type="ARBA" id="ARBA00005086"/>
    </source>
</evidence>
<dbReference type="PATRIC" id="fig|84022.5.peg.1666"/>
<dbReference type="Pfam" id="PF02737">
    <property type="entry name" value="3HCDH_N"/>
    <property type="match status" value="1"/>
</dbReference>
<dbReference type="Gene3D" id="1.10.1040.10">
    <property type="entry name" value="N-(1-d-carboxylethyl)-l-norvaline Dehydrogenase, domain 2"/>
    <property type="match status" value="1"/>
</dbReference>
<dbReference type="STRING" id="84022.CACET_c04280"/>
<keyword evidence="6" id="KW-1185">Reference proteome</keyword>
<dbReference type="Gene3D" id="3.40.50.720">
    <property type="entry name" value="NAD(P)-binding Rossmann-like Domain"/>
    <property type="match status" value="1"/>
</dbReference>
<evidence type="ECO:0000313" key="5">
    <source>
        <dbReference type="EMBL" id="AKL93944.1"/>
    </source>
</evidence>
<dbReference type="KEGG" id="cace:CACET_c04280"/>
<dbReference type="PIRSF" id="PIRSF000105">
    <property type="entry name" value="HCDH"/>
    <property type="match status" value="1"/>
</dbReference>
<dbReference type="FunFam" id="3.40.50.720:FF:000009">
    <property type="entry name" value="Fatty oxidation complex, alpha subunit"/>
    <property type="match status" value="1"/>
</dbReference>
<name>A0A0D8IHL4_9CLOT</name>
<dbReference type="InterPro" id="IPR036291">
    <property type="entry name" value="NAD(P)-bd_dom_sf"/>
</dbReference>
<dbReference type="InterPro" id="IPR006108">
    <property type="entry name" value="3HC_DH_C"/>
</dbReference>
<comment type="similarity">
    <text evidence="2">Belongs to the 3-hydroxyacyl-CoA dehydrogenase family.</text>
</comment>